<dbReference type="PRINTS" id="PR00320">
    <property type="entry name" value="GPROTEINBRPT"/>
</dbReference>
<name>A0A814E160_9BILA</name>
<dbReference type="GO" id="GO:0043130">
    <property type="term" value="F:ubiquitin binding"/>
    <property type="evidence" value="ECO:0007669"/>
    <property type="project" value="TreeGrafter"/>
</dbReference>
<dbReference type="PROSITE" id="PS00678">
    <property type="entry name" value="WD_REPEATS_1"/>
    <property type="match status" value="1"/>
</dbReference>
<dbReference type="SMART" id="SM00320">
    <property type="entry name" value="WD40"/>
    <property type="match status" value="4"/>
</dbReference>
<dbReference type="InterPro" id="IPR019775">
    <property type="entry name" value="WD40_repeat_CS"/>
</dbReference>
<protein>
    <submittedName>
        <fullName evidence="5">Uncharacterized protein</fullName>
    </submittedName>
</protein>
<feature type="repeat" description="WD" evidence="4">
    <location>
        <begin position="163"/>
        <end position="204"/>
    </location>
</feature>
<evidence type="ECO:0000256" key="2">
    <source>
        <dbReference type="ARBA" id="ARBA00022574"/>
    </source>
</evidence>
<evidence type="ECO:0000256" key="4">
    <source>
        <dbReference type="PROSITE-ProRule" id="PRU00221"/>
    </source>
</evidence>
<keyword evidence="1" id="KW-0963">Cytoplasm</keyword>
<dbReference type="InterPro" id="IPR036322">
    <property type="entry name" value="WD40_repeat_dom_sf"/>
</dbReference>
<dbReference type="InterPro" id="IPR020472">
    <property type="entry name" value="WD40_PAC1"/>
</dbReference>
<dbReference type="Gene3D" id="2.130.10.10">
    <property type="entry name" value="YVTN repeat-like/Quinoprotein amine dehydrogenase"/>
    <property type="match status" value="1"/>
</dbReference>
<organism evidence="5 6">
    <name type="scientific">Brachionus calyciflorus</name>
    <dbReference type="NCBI Taxonomy" id="104777"/>
    <lineage>
        <taxon>Eukaryota</taxon>
        <taxon>Metazoa</taxon>
        <taxon>Spiralia</taxon>
        <taxon>Gnathifera</taxon>
        <taxon>Rotifera</taxon>
        <taxon>Eurotatoria</taxon>
        <taxon>Monogononta</taxon>
        <taxon>Pseudotrocha</taxon>
        <taxon>Ploima</taxon>
        <taxon>Brachionidae</taxon>
        <taxon>Brachionus</taxon>
    </lineage>
</organism>
<dbReference type="OrthoDB" id="1068471at2759"/>
<dbReference type="PROSITE" id="PS50294">
    <property type="entry name" value="WD_REPEATS_REGION"/>
    <property type="match status" value="2"/>
</dbReference>
<evidence type="ECO:0000256" key="1">
    <source>
        <dbReference type="ARBA" id="ARBA00022490"/>
    </source>
</evidence>
<dbReference type="GO" id="GO:0005737">
    <property type="term" value="C:cytoplasm"/>
    <property type="evidence" value="ECO:0007669"/>
    <property type="project" value="TreeGrafter"/>
</dbReference>
<keyword evidence="2 4" id="KW-0853">WD repeat</keyword>
<dbReference type="PANTHER" id="PTHR19849">
    <property type="entry name" value="PHOSPHOLIPASE A-2-ACTIVATING PROTEIN"/>
    <property type="match status" value="1"/>
</dbReference>
<feature type="repeat" description="WD" evidence="4">
    <location>
        <begin position="205"/>
        <end position="246"/>
    </location>
</feature>
<comment type="caution">
    <text evidence="5">The sequence shown here is derived from an EMBL/GenBank/DDBJ whole genome shotgun (WGS) entry which is preliminary data.</text>
</comment>
<evidence type="ECO:0000313" key="6">
    <source>
        <dbReference type="Proteomes" id="UP000663879"/>
    </source>
</evidence>
<evidence type="ECO:0000256" key="3">
    <source>
        <dbReference type="ARBA" id="ARBA00022737"/>
    </source>
</evidence>
<dbReference type="GO" id="GO:0005634">
    <property type="term" value="C:nucleus"/>
    <property type="evidence" value="ECO:0007669"/>
    <property type="project" value="TreeGrafter"/>
</dbReference>
<keyword evidence="6" id="KW-1185">Reference proteome</keyword>
<gene>
    <name evidence="5" type="ORF">OXX778_LOCUS14392</name>
</gene>
<feature type="repeat" description="WD" evidence="4">
    <location>
        <begin position="247"/>
        <end position="287"/>
    </location>
</feature>
<dbReference type="PANTHER" id="PTHR19849:SF0">
    <property type="entry name" value="PHOSPHOLIPASE A-2-ACTIVATING PROTEIN"/>
    <property type="match status" value="1"/>
</dbReference>
<sequence>MNSKNECKIFTIDIEMESIENDSFFLNNLKNVCEIKGSFAQNLPITKIIEFKSNELLISSFKGPIKKGIHKLNSLNNKNKKDFFNFELSVKKEYLFCLSLKRLDIYKTSNFKLINSIDFSSLSQIKNICGIDNEIIIFTLLGQCDLFIEYTNYKHSFFTQKIPNAHSKEINCLCLIVNRDLLLTGSNDKTIKLWNILNQKFICSYHGHSLGVICIEMCIDQEYFLSGSFDKAIKLWHLDKSECLRTFYGHESLITCLHVTKYNNILSLSNDGILKQWDYESGDNQANFNLKQERITSFTILDSGDLITGTQKGNVFKWSNKTSSASRKNQILTEQKIKLCKSCSIL</sequence>
<keyword evidence="3" id="KW-0677">Repeat</keyword>
<dbReference type="SUPFAM" id="SSF50978">
    <property type="entry name" value="WD40 repeat-like"/>
    <property type="match status" value="1"/>
</dbReference>
<dbReference type="Proteomes" id="UP000663879">
    <property type="component" value="Unassembled WGS sequence"/>
</dbReference>
<dbReference type="PROSITE" id="PS50082">
    <property type="entry name" value="WD_REPEATS_2"/>
    <property type="match status" value="3"/>
</dbReference>
<dbReference type="EMBL" id="CAJNOC010002957">
    <property type="protein sequence ID" value="CAF0959929.1"/>
    <property type="molecule type" value="Genomic_DNA"/>
</dbReference>
<dbReference type="InterPro" id="IPR001680">
    <property type="entry name" value="WD40_rpt"/>
</dbReference>
<accession>A0A814E160</accession>
<dbReference type="InterPro" id="IPR015943">
    <property type="entry name" value="WD40/YVTN_repeat-like_dom_sf"/>
</dbReference>
<proteinExistence type="predicted"/>
<evidence type="ECO:0000313" key="5">
    <source>
        <dbReference type="EMBL" id="CAF0959929.1"/>
    </source>
</evidence>
<dbReference type="GO" id="GO:0010992">
    <property type="term" value="P:ubiquitin recycling"/>
    <property type="evidence" value="ECO:0007669"/>
    <property type="project" value="TreeGrafter"/>
</dbReference>
<dbReference type="AlphaFoldDB" id="A0A814E160"/>
<reference evidence="5" key="1">
    <citation type="submission" date="2021-02" db="EMBL/GenBank/DDBJ databases">
        <authorList>
            <person name="Nowell W R."/>
        </authorList>
    </citation>
    <scope>NUCLEOTIDE SEQUENCE</scope>
    <source>
        <strain evidence="5">Ploen Becks lab</strain>
    </source>
</reference>
<dbReference type="GO" id="GO:0043161">
    <property type="term" value="P:proteasome-mediated ubiquitin-dependent protein catabolic process"/>
    <property type="evidence" value="ECO:0007669"/>
    <property type="project" value="TreeGrafter"/>
</dbReference>
<dbReference type="Pfam" id="PF00400">
    <property type="entry name" value="WD40"/>
    <property type="match status" value="3"/>
</dbReference>